<dbReference type="PANTHER" id="PTHR45618">
    <property type="entry name" value="MITOCHONDRIAL DICARBOXYLATE CARRIER-RELATED"/>
    <property type="match status" value="1"/>
</dbReference>
<gene>
    <name evidence="11" type="primary">LOC108614594</name>
</gene>
<evidence type="ECO:0000256" key="6">
    <source>
        <dbReference type="ARBA" id="ARBA00022989"/>
    </source>
</evidence>
<dbReference type="Proteomes" id="UP000694904">
    <property type="component" value="Chromosome 4"/>
</dbReference>
<dbReference type="InterPro" id="IPR018108">
    <property type="entry name" value="MCP_transmembrane"/>
</dbReference>
<dbReference type="GeneID" id="108614594"/>
<evidence type="ECO:0000256" key="5">
    <source>
        <dbReference type="ARBA" id="ARBA00022737"/>
    </source>
</evidence>
<evidence type="ECO:0000256" key="2">
    <source>
        <dbReference type="ARBA" id="ARBA00006375"/>
    </source>
</evidence>
<name>A0ABM1PAN2_DROAR</name>
<dbReference type="InterPro" id="IPR023395">
    <property type="entry name" value="MCP_dom_sf"/>
</dbReference>
<evidence type="ECO:0000313" key="10">
    <source>
        <dbReference type="Proteomes" id="UP000694904"/>
    </source>
</evidence>
<keyword evidence="6" id="KW-1133">Transmembrane helix</keyword>
<feature type="repeat" description="Solcar" evidence="8">
    <location>
        <begin position="29"/>
        <end position="112"/>
    </location>
</feature>
<reference evidence="10" key="2">
    <citation type="journal article" date="2016" name="G3 (Bethesda)">
        <title>Genome Evolution in Three Species of Cactophilic Drosophila.</title>
        <authorList>
            <person name="Sanchez-Flores A."/>
            <person name="Penazola F."/>
            <person name="Carpinteyro-Ponce J."/>
            <person name="Nazario-Yepiz N."/>
            <person name="Abreu-Goodger C."/>
            <person name="Machado C.A."/>
            <person name="Markow T.A."/>
        </authorList>
    </citation>
    <scope>NUCLEOTIDE SEQUENCE [LARGE SCALE GENOMIC DNA]</scope>
</reference>
<dbReference type="Gene3D" id="1.50.40.10">
    <property type="entry name" value="Mitochondrial carrier domain"/>
    <property type="match status" value="1"/>
</dbReference>
<comment type="subcellular location">
    <subcellularLocation>
        <location evidence="1">Membrane</location>
        <topology evidence="1">Multi-pass membrane protein</topology>
    </subcellularLocation>
</comment>
<keyword evidence="4 8" id="KW-0812">Transmembrane</keyword>
<feature type="repeat" description="Solcar" evidence="8">
    <location>
        <begin position="116"/>
        <end position="207"/>
    </location>
</feature>
<dbReference type="SUPFAM" id="SSF103506">
    <property type="entry name" value="Mitochondrial carrier"/>
    <property type="match status" value="1"/>
</dbReference>
<reference evidence="10" key="1">
    <citation type="journal article" date="1997" name="Nucleic Acids Res.">
        <title>tRNAscan-SE: a program for improved detection of transfer RNA genes in genomic sequence.</title>
        <authorList>
            <person name="Lowe T.M."/>
            <person name="Eddy S.R."/>
        </authorList>
    </citation>
    <scope>NUCLEOTIDE SEQUENCE [LARGE SCALE GENOMIC DNA]</scope>
</reference>
<evidence type="ECO:0000256" key="9">
    <source>
        <dbReference type="RuleBase" id="RU000488"/>
    </source>
</evidence>
<accession>A0ABM1PAN2</accession>
<dbReference type="PROSITE" id="PS50920">
    <property type="entry name" value="SOLCAR"/>
    <property type="match status" value="3"/>
</dbReference>
<evidence type="ECO:0000313" key="11">
    <source>
        <dbReference type="RefSeq" id="XP_017864268.1"/>
    </source>
</evidence>
<keyword evidence="7 8" id="KW-0472">Membrane</keyword>
<sequence>MSPQNIKLANFLAANKVSDDNKKIRRLSYRMIPRWWSGGISGACSQCIVAPFDLLETQMIFLRKDMTMVDYVKIAIKKHGFLSLYDGLSAQFLRQLSYTTLRFHLYQVGKRYVDEYNFLHKVCVASISGLVAGIVGIPCELVNTRMHVDRLLKVKYRRNYKNVFDGLHRIWRDEGFRALYTGGLCSFTRATIINIGQNAMYDQSKMMYTHYYAWNEDSKILHITSSLTAAVLCVPLVQPIEILKTMQMNRTTGYLTTTSEKITYMMRFGIRGLFRGIMPNLLRMIPQTIIMFLLYEQLRFQFGYYE</sequence>
<keyword evidence="3 9" id="KW-0813">Transport</keyword>
<organism evidence="10 11">
    <name type="scientific">Drosophila arizonae</name>
    <name type="common">Fruit fly</name>
    <dbReference type="NCBI Taxonomy" id="7263"/>
    <lineage>
        <taxon>Eukaryota</taxon>
        <taxon>Metazoa</taxon>
        <taxon>Ecdysozoa</taxon>
        <taxon>Arthropoda</taxon>
        <taxon>Hexapoda</taxon>
        <taxon>Insecta</taxon>
        <taxon>Pterygota</taxon>
        <taxon>Neoptera</taxon>
        <taxon>Endopterygota</taxon>
        <taxon>Diptera</taxon>
        <taxon>Brachycera</taxon>
        <taxon>Muscomorpha</taxon>
        <taxon>Ephydroidea</taxon>
        <taxon>Drosophilidae</taxon>
        <taxon>Drosophila</taxon>
    </lineage>
</organism>
<protein>
    <submittedName>
        <fullName evidence="11">Mitochondrial dicarboxylate carrier isoform X1</fullName>
    </submittedName>
</protein>
<reference evidence="11" key="3">
    <citation type="submission" date="2025-08" db="UniProtKB">
        <authorList>
            <consortium name="RefSeq"/>
        </authorList>
    </citation>
    <scope>IDENTIFICATION</scope>
    <source>
        <tissue evidence="11">Whole organism</tissue>
    </source>
</reference>
<dbReference type="RefSeq" id="XP_017864268.1">
    <property type="nucleotide sequence ID" value="XM_018008779.1"/>
</dbReference>
<dbReference type="InterPro" id="IPR050391">
    <property type="entry name" value="Mito_Metabolite_Transporter"/>
</dbReference>
<proteinExistence type="inferred from homology"/>
<keyword evidence="5" id="KW-0677">Repeat</keyword>
<comment type="similarity">
    <text evidence="2 9">Belongs to the mitochondrial carrier (TC 2.A.29) family.</text>
</comment>
<evidence type="ECO:0000256" key="8">
    <source>
        <dbReference type="PROSITE-ProRule" id="PRU00282"/>
    </source>
</evidence>
<evidence type="ECO:0000256" key="4">
    <source>
        <dbReference type="ARBA" id="ARBA00022692"/>
    </source>
</evidence>
<dbReference type="Pfam" id="PF00153">
    <property type="entry name" value="Mito_carr"/>
    <property type="match status" value="3"/>
</dbReference>
<evidence type="ECO:0000256" key="3">
    <source>
        <dbReference type="ARBA" id="ARBA00022448"/>
    </source>
</evidence>
<feature type="repeat" description="Solcar" evidence="8">
    <location>
        <begin position="217"/>
        <end position="301"/>
    </location>
</feature>
<evidence type="ECO:0000256" key="1">
    <source>
        <dbReference type="ARBA" id="ARBA00004141"/>
    </source>
</evidence>
<evidence type="ECO:0000256" key="7">
    <source>
        <dbReference type="ARBA" id="ARBA00023136"/>
    </source>
</evidence>
<keyword evidence="10" id="KW-1185">Reference proteome</keyword>